<keyword evidence="1" id="KW-0472">Membrane</keyword>
<evidence type="ECO:0000313" key="3">
    <source>
        <dbReference type="Proteomes" id="UP000077098"/>
    </source>
</evidence>
<keyword evidence="1" id="KW-1133">Transmembrane helix</keyword>
<feature type="transmembrane region" description="Helical" evidence="1">
    <location>
        <begin position="330"/>
        <end position="349"/>
    </location>
</feature>
<name>A0A176X619_AGRTU</name>
<feature type="transmembrane region" description="Helical" evidence="1">
    <location>
        <begin position="194"/>
        <end position="215"/>
    </location>
</feature>
<gene>
    <name evidence="2" type="ORF">A7J57_02905</name>
</gene>
<dbReference type="RefSeq" id="WP_063950115.1">
    <property type="nucleotide sequence ID" value="NZ_CP072309.1"/>
</dbReference>
<keyword evidence="1" id="KW-0812">Transmembrane</keyword>
<organism evidence="2 3">
    <name type="scientific">Agrobacterium tumefaciens</name>
    <dbReference type="NCBI Taxonomy" id="358"/>
    <lineage>
        <taxon>Bacteria</taxon>
        <taxon>Pseudomonadati</taxon>
        <taxon>Pseudomonadota</taxon>
        <taxon>Alphaproteobacteria</taxon>
        <taxon>Hyphomicrobiales</taxon>
        <taxon>Rhizobiaceae</taxon>
        <taxon>Rhizobium/Agrobacterium group</taxon>
        <taxon>Agrobacterium</taxon>
        <taxon>Agrobacterium tumefaciens complex</taxon>
    </lineage>
</organism>
<sequence length="425" mass="48470">MNTLLVFCLFGGVVLLICWGMMRRERIYEFPFLTGVITFSFILPQVPGLASERFLPEGAFARTAIFMMLCLFMCWWGWSRKARPFAFFRIDFDETRLLLVAAVLSVAGAYFYFMLSRLPGELTIAVQMTGVPVMYIFFSRLLSYGLAIAVLCLARRFSWLAVAVLAFDLVFYLDRIVITGKRAEAVELIMMFALAWWFYKGWAIPRIFVIIALVLGTLTMNSMGDYRAITKANDAPVWDDIKKIDVIGNLQKVFRDGGDEMRNAIMRIDNTANTLQFDYGKFHWNRLVFNFVPAQLVGVEVKQSFMLPVPVQSRDYNPVLGTTETGMADAFGSFWYLGAFKFFLLAYLVRRIWVTANTGEFAAQFTYLLSIIPSMHAISHQTDWVLMVWVHMLMFAAPALAFAVIPARVQQRRYEIPSLTSQAGG</sequence>
<dbReference type="Proteomes" id="UP000077098">
    <property type="component" value="Unassembled WGS sequence"/>
</dbReference>
<evidence type="ECO:0000256" key="1">
    <source>
        <dbReference type="SAM" id="Phobius"/>
    </source>
</evidence>
<feature type="transmembrane region" description="Helical" evidence="1">
    <location>
        <begin position="59"/>
        <end position="78"/>
    </location>
</feature>
<evidence type="ECO:0000313" key="2">
    <source>
        <dbReference type="EMBL" id="OAE42011.1"/>
    </source>
</evidence>
<reference evidence="2 3" key="1">
    <citation type="submission" date="2016-05" db="EMBL/GenBank/DDBJ databases">
        <authorList>
            <person name="Lavstsen T."/>
            <person name="Jespersen J.S."/>
        </authorList>
    </citation>
    <scope>NUCLEOTIDE SEQUENCE [LARGE SCALE GENOMIC DNA]</scope>
    <source>
        <strain evidence="2 3">KCJ1736</strain>
    </source>
</reference>
<feature type="transmembrane region" description="Helical" evidence="1">
    <location>
        <begin position="98"/>
        <end position="115"/>
    </location>
</feature>
<feature type="transmembrane region" description="Helical" evidence="1">
    <location>
        <begin position="144"/>
        <end position="173"/>
    </location>
</feature>
<dbReference type="AlphaFoldDB" id="A0A176X619"/>
<dbReference type="EMBL" id="LXPS01000033">
    <property type="protein sequence ID" value="OAE42011.1"/>
    <property type="molecule type" value="Genomic_DNA"/>
</dbReference>
<comment type="caution">
    <text evidence="2">The sequence shown here is derived from an EMBL/GenBank/DDBJ whole genome shotgun (WGS) entry which is preliminary data.</text>
</comment>
<feature type="transmembrane region" description="Helical" evidence="1">
    <location>
        <begin position="30"/>
        <end position="47"/>
    </location>
</feature>
<protein>
    <recommendedName>
        <fullName evidence="4">Oligosaccharide repeat unit polymerase</fullName>
    </recommendedName>
</protein>
<proteinExistence type="predicted"/>
<feature type="transmembrane region" description="Helical" evidence="1">
    <location>
        <begin position="384"/>
        <end position="405"/>
    </location>
</feature>
<evidence type="ECO:0008006" key="4">
    <source>
        <dbReference type="Google" id="ProtNLM"/>
    </source>
</evidence>
<accession>A0A176X619</accession>